<dbReference type="RefSeq" id="WP_157460684.1">
    <property type="nucleotide sequence ID" value="NZ_WQLB01000031.1"/>
</dbReference>
<comment type="caution">
    <text evidence="1">The sequence shown here is derived from an EMBL/GenBank/DDBJ whole genome shotgun (WGS) entry which is preliminary data.</text>
</comment>
<evidence type="ECO:0000313" key="1">
    <source>
        <dbReference type="EMBL" id="MVN88624.1"/>
    </source>
</evidence>
<keyword evidence="2" id="KW-1185">Reference proteome</keyword>
<dbReference type="Proteomes" id="UP000483286">
    <property type="component" value="Unassembled WGS sequence"/>
</dbReference>
<proteinExistence type="predicted"/>
<gene>
    <name evidence="1" type="ORF">GO986_17960</name>
</gene>
<evidence type="ECO:0000313" key="2">
    <source>
        <dbReference type="Proteomes" id="UP000483286"/>
    </source>
</evidence>
<dbReference type="AlphaFoldDB" id="A0A7C9MT43"/>
<protein>
    <submittedName>
        <fullName evidence="1">Uncharacterized protein</fullName>
    </submittedName>
</protein>
<accession>A0A7C9MT43</accession>
<reference evidence="1 2" key="1">
    <citation type="submission" date="2019-12" db="EMBL/GenBank/DDBJ databases">
        <title>Deinococcus sp. HMF7620 Genome sequencing and assembly.</title>
        <authorList>
            <person name="Kang H."/>
            <person name="Kim H."/>
            <person name="Joh K."/>
        </authorList>
    </citation>
    <scope>NUCLEOTIDE SEQUENCE [LARGE SCALE GENOMIC DNA]</scope>
    <source>
        <strain evidence="1 2">HMF7620</strain>
    </source>
</reference>
<organism evidence="1 2">
    <name type="scientific">Deinococcus arboris</name>
    <dbReference type="NCBI Taxonomy" id="2682977"/>
    <lineage>
        <taxon>Bacteria</taxon>
        <taxon>Thermotogati</taxon>
        <taxon>Deinococcota</taxon>
        <taxon>Deinococci</taxon>
        <taxon>Deinococcales</taxon>
        <taxon>Deinococcaceae</taxon>
        <taxon>Deinococcus</taxon>
    </lineage>
</organism>
<name>A0A7C9MT43_9DEIO</name>
<dbReference type="EMBL" id="WQLB01000031">
    <property type="protein sequence ID" value="MVN88624.1"/>
    <property type="molecule type" value="Genomic_DNA"/>
</dbReference>
<sequence length="80" mass="9249">MANGYYAVAFDEQEQYRGVWHGRTREEAIQNVKLHLLDTRIYGDVALGDADVMDTPNDRAQFPVGDKTWYLELGPIDFER</sequence>